<evidence type="ECO:0000313" key="1">
    <source>
        <dbReference type="EMBL" id="MFC3960575.1"/>
    </source>
</evidence>
<reference evidence="2" key="1">
    <citation type="journal article" date="2019" name="Int. J. Syst. Evol. Microbiol.">
        <title>The Global Catalogue of Microorganisms (GCM) 10K type strain sequencing project: providing services to taxonomists for standard genome sequencing and annotation.</title>
        <authorList>
            <consortium name="The Broad Institute Genomics Platform"/>
            <consortium name="The Broad Institute Genome Sequencing Center for Infectious Disease"/>
            <person name="Wu L."/>
            <person name="Ma J."/>
        </authorList>
    </citation>
    <scope>NUCLEOTIDE SEQUENCE [LARGE SCALE GENOMIC DNA]</scope>
    <source>
        <strain evidence="2">CGMCC 4.7330</strain>
    </source>
</reference>
<sequence length="68" mass="6559">MHPDTPKPSGDGRRPGATAVPVLVFLTSAALAAASAAHGDFGAAVTVFSGGCALAGQLARSGRGDPEA</sequence>
<evidence type="ECO:0000313" key="2">
    <source>
        <dbReference type="Proteomes" id="UP001595696"/>
    </source>
</evidence>
<proteinExistence type="predicted"/>
<name>A0ABV8DKR8_9NOCA</name>
<protein>
    <submittedName>
        <fullName evidence="1">Uncharacterized protein</fullName>
    </submittedName>
</protein>
<comment type="caution">
    <text evidence="1">The sequence shown here is derived from an EMBL/GenBank/DDBJ whole genome shotgun (WGS) entry which is preliminary data.</text>
</comment>
<accession>A0ABV8DKR8</accession>
<organism evidence="1 2">
    <name type="scientific">Nocardia jiangsuensis</name>
    <dbReference type="NCBI Taxonomy" id="1691563"/>
    <lineage>
        <taxon>Bacteria</taxon>
        <taxon>Bacillati</taxon>
        <taxon>Actinomycetota</taxon>
        <taxon>Actinomycetes</taxon>
        <taxon>Mycobacteriales</taxon>
        <taxon>Nocardiaceae</taxon>
        <taxon>Nocardia</taxon>
    </lineage>
</organism>
<dbReference type="Proteomes" id="UP001595696">
    <property type="component" value="Unassembled WGS sequence"/>
</dbReference>
<keyword evidence="2" id="KW-1185">Reference proteome</keyword>
<gene>
    <name evidence="1" type="ORF">ACFO0B_01075</name>
</gene>
<dbReference type="RefSeq" id="WP_378610344.1">
    <property type="nucleotide sequence ID" value="NZ_JBHSAX010000002.1"/>
</dbReference>
<dbReference type="EMBL" id="JBHSAX010000002">
    <property type="protein sequence ID" value="MFC3960575.1"/>
    <property type="molecule type" value="Genomic_DNA"/>
</dbReference>